<feature type="binding site" evidence="16">
    <location>
        <position position="171"/>
    </location>
    <ligand>
        <name>S-adenosyl-L-methionine</name>
        <dbReference type="ChEBI" id="CHEBI:59789"/>
        <label>2</label>
    </ligand>
</feature>
<dbReference type="AlphaFoldDB" id="A0A6M4MJS9"/>
<comment type="subcellular location">
    <subcellularLocation>
        <location evidence="1 15">Cytoplasm</location>
    </subcellularLocation>
</comment>
<dbReference type="RefSeq" id="WP_075609661.1">
    <property type="nucleotide sequence ID" value="NZ_CP052766.1"/>
</dbReference>
<evidence type="ECO:0000256" key="1">
    <source>
        <dbReference type="ARBA" id="ARBA00004496"/>
    </source>
</evidence>
<organism evidence="19 20">
    <name type="scientific">Alteromonas pelagimontana</name>
    <dbReference type="NCBI Taxonomy" id="1858656"/>
    <lineage>
        <taxon>Bacteria</taxon>
        <taxon>Pseudomonadati</taxon>
        <taxon>Pseudomonadota</taxon>
        <taxon>Gammaproteobacteria</taxon>
        <taxon>Alteromonadales</taxon>
        <taxon>Alteromonadaceae</taxon>
        <taxon>Alteromonas/Salinimonas group</taxon>
        <taxon>Alteromonas</taxon>
    </lineage>
</organism>
<feature type="binding site" evidence="17">
    <location>
        <position position="65"/>
    </location>
    <ligand>
        <name>[4Fe-4S] cluster</name>
        <dbReference type="ChEBI" id="CHEBI:49883"/>
        <note>4Fe-4S-S-AdoMet</note>
    </ligand>
</feature>
<evidence type="ECO:0000256" key="17">
    <source>
        <dbReference type="PIRSR" id="PIRSR000167-2"/>
    </source>
</evidence>
<dbReference type="OrthoDB" id="9808022at2"/>
<feature type="domain" description="Radical SAM core" evidence="18">
    <location>
        <begin position="46"/>
        <end position="282"/>
    </location>
</feature>
<evidence type="ECO:0000256" key="7">
    <source>
        <dbReference type="ARBA" id="ARBA00022691"/>
    </source>
</evidence>
<feature type="binding site" evidence="16">
    <location>
        <position position="55"/>
    </location>
    <ligand>
        <name>S-adenosyl-L-methionine</name>
        <dbReference type="ChEBI" id="CHEBI:59789"/>
        <label>1</label>
    </ligand>
</feature>
<dbReference type="PROSITE" id="PS51918">
    <property type="entry name" value="RADICAL_SAM"/>
    <property type="match status" value="1"/>
</dbReference>
<keyword evidence="5 15" id="KW-0004">4Fe-4S</keyword>
<evidence type="ECO:0000256" key="16">
    <source>
        <dbReference type="PIRSR" id="PIRSR000167-1"/>
    </source>
</evidence>
<dbReference type="Pfam" id="PF06969">
    <property type="entry name" value="HemN_C"/>
    <property type="match status" value="1"/>
</dbReference>
<sequence length="456" mass="51399">MPAIDLFNPAILSKYNIQGPRYTSYPTALEFRSDVQDGDLARAAENSTATGLSLYIHIPFCHSMCFYCGCNKIVTRQQDKADRYLDYLEKEIVLRSKLFRYRKVSQLHLGGGTPSFLTLAQQHRLMTVLQKHFHFAAKTQCSIEVDPRRIDKNYIKALYALGYNRLSIGVQDTDYRVQAAINRVQSTAHIADLAEQARNEGFNSINLDIIYGLPHQTPETFTTTLAAVKAIAPERVSLFGYAHLPSKFAAQRKIKDVWLGDGAARTELMKLATQRLTRAGYRIIGMDHFALQHDELAIAQTNGTLHRNFQGYTTRGDLDLLGLGVSSISSIANLYVQNPTDLSNYYGALDSASTLVSRGIELTEDDQIRRTIITQLMCHLRADFSVLNSQFGIRASDYFKQELISLQTFVDDGLVEVTAQGIVVHPHARLLIRIICMTFDAYLQQSVQFHRYSKVI</sequence>
<evidence type="ECO:0000256" key="8">
    <source>
        <dbReference type="ARBA" id="ARBA00022723"/>
    </source>
</evidence>
<dbReference type="GO" id="GO:0006782">
    <property type="term" value="P:protoporphyrinogen IX biosynthetic process"/>
    <property type="evidence" value="ECO:0007669"/>
    <property type="project" value="UniProtKB-UniPathway"/>
</dbReference>
<comment type="similarity">
    <text evidence="3 15">Belongs to the anaerobic coproporphyrinogen-III oxidase family.</text>
</comment>
<evidence type="ECO:0000313" key="20">
    <source>
        <dbReference type="Proteomes" id="UP000219285"/>
    </source>
</evidence>
<keyword evidence="11 15" id="KW-0411">Iron-sulfur</keyword>
<dbReference type="InterPro" id="IPR006638">
    <property type="entry name" value="Elp3/MiaA/NifB-like_rSAM"/>
</dbReference>
<dbReference type="InterPro" id="IPR034505">
    <property type="entry name" value="Coproporphyrinogen-III_oxidase"/>
</dbReference>
<feature type="binding site" evidence="16">
    <location>
        <begin position="112"/>
        <end position="113"/>
    </location>
    <ligand>
        <name>S-adenosyl-L-methionine</name>
        <dbReference type="ChEBI" id="CHEBI:59789"/>
        <label>2</label>
    </ligand>
</feature>
<dbReference type="SUPFAM" id="SSF102114">
    <property type="entry name" value="Radical SAM enzymes"/>
    <property type="match status" value="1"/>
</dbReference>
<evidence type="ECO:0000259" key="18">
    <source>
        <dbReference type="PROSITE" id="PS51918"/>
    </source>
</evidence>
<feature type="binding site" evidence="16">
    <location>
        <position position="328"/>
    </location>
    <ligand>
        <name>S-adenosyl-L-methionine</name>
        <dbReference type="ChEBI" id="CHEBI:59789"/>
        <label>1</label>
    </ligand>
</feature>
<dbReference type="SFLD" id="SFLDF00277">
    <property type="entry name" value="oxygen-independent_coproporphy"/>
    <property type="match status" value="1"/>
</dbReference>
<dbReference type="EMBL" id="CP052766">
    <property type="protein sequence ID" value="QJR82346.1"/>
    <property type="molecule type" value="Genomic_DNA"/>
</dbReference>
<keyword evidence="8 15" id="KW-0479">Metal-binding</keyword>
<dbReference type="GO" id="GO:0005737">
    <property type="term" value="C:cytoplasm"/>
    <property type="evidence" value="ECO:0007669"/>
    <property type="project" value="UniProtKB-SubCell"/>
</dbReference>
<dbReference type="Gene3D" id="1.10.10.920">
    <property type="match status" value="1"/>
</dbReference>
<comment type="cofactor">
    <cofactor evidence="15 17">
        <name>[4Fe-4S] cluster</name>
        <dbReference type="ChEBI" id="CHEBI:49883"/>
    </cofactor>
    <text evidence="15 17">Binds 1 [4Fe-4S] cluster. The cluster is coordinated with 3 cysteines and an exchangeable S-adenosyl-L-methionine.</text>
</comment>
<reference evidence="19 20" key="2">
    <citation type="submission" date="2020-04" db="EMBL/GenBank/DDBJ databases">
        <title>Complete genome sequence of Alteromonas pelagimontana 5.12T.</title>
        <authorList>
            <person name="Sinha R.K."/>
            <person name="Krishnan K.P."/>
            <person name="Kurian J.P."/>
        </authorList>
    </citation>
    <scope>NUCLEOTIDE SEQUENCE [LARGE SCALE GENOMIC DNA]</scope>
    <source>
        <strain evidence="19 20">5.12</strain>
    </source>
</reference>
<feature type="binding site" evidence="16">
    <location>
        <position position="183"/>
    </location>
    <ligand>
        <name>S-adenosyl-L-methionine</name>
        <dbReference type="ChEBI" id="CHEBI:59789"/>
        <label>2</label>
    </ligand>
</feature>
<evidence type="ECO:0000256" key="5">
    <source>
        <dbReference type="ARBA" id="ARBA00022485"/>
    </source>
</evidence>
<dbReference type="GO" id="GO:0046872">
    <property type="term" value="F:metal ion binding"/>
    <property type="evidence" value="ECO:0007669"/>
    <property type="project" value="UniProtKB-KW"/>
</dbReference>
<feature type="binding site" evidence="16">
    <location>
        <begin position="67"/>
        <end position="69"/>
    </location>
    <ligand>
        <name>S-adenosyl-L-methionine</name>
        <dbReference type="ChEBI" id="CHEBI:59789"/>
        <label>2</label>
    </ligand>
</feature>
<gene>
    <name evidence="19" type="primary">hemN</name>
    <name evidence="19" type="ORF">CA267_017115</name>
</gene>
<comment type="catalytic activity">
    <reaction evidence="14 15">
        <text>coproporphyrinogen III + 2 S-adenosyl-L-methionine = protoporphyrinogen IX + 2 5'-deoxyadenosine + 2 L-methionine + 2 CO2</text>
        <dbReference type="Rhea" id="RHEA:15425"/>
        <dbReference type="ChEBI" id="CHEBI:16526"/>
        <dbReference type="ChEBI" id="CHEBI:17319"/>
        <dbReference type="ChEBI" id="CHEBI:57307"/>
        <dbReference type="ChEBI" id="CHEBI:57309"/>
        <dbReference type="ChEBI" id="CHEBI:57844"/>
        <dbReference type="ChEBI" id="CHEBI:59789"/>
        <dbReference type="EC" id="1.3.98.3"/>
    </reaction>
</comment>
<evidence type="ECO:0000256" key="13">
    <source>
        <dbReference type="ARBA" id="ARBA00024295"/>
    </source>
</evidence>
<keyword evidence="12 15" id="KW-0627">Porphyrin biosynthesis</keyword>
<dbReference type="NCBIfam" id="TIGR00538">
    <property type="entry name" value="hemN"/>
    <property type="match status" value="1"/>
</dbReference>
<evidence type="ECO:0000313" key="19">
    <source>
        <dbReference type="EMBL" id="QJR82346.1"/>
    </source>
</evidence>
<evidence type="ECO:0000256" key="14">
    <source>
        <dbReference type="ARBA" id="ARBA00048321"/>
    </source>
</evidence>
<dbReference type="InterPro" id="IPR004558">
    <property type="entry name" value="Coprogen_oxidase_HemN"/>
</dbReference>
<dbReference type="Pfam" id="PF04055">
    <property type="entry name" value="Radical_SAM"/>
    <property type="match status" value="1"/>
</dbReference>
<dbReference type="FunFam" id="1.10.10.920:FF:000001">
    <property type="entry name" value="Coproporphyrinogen-III oxidase"/>
    <property type="match status" value="1"/>
</dbReference>
<dbReference type="UniPathway" id="UPA00251">
    <property type="reaction ID" value="UER00323"/>
</dbReference>
<comment type="function">
    <text evidence="13">Involved in the heme biosynthesis. Catalyzes the anaerobic oxidative decarboxylation of propionate groups of rings A and B of coproporphyrinogen III to yield the vinyl groups in protoporphyrinogen IX.</text>
</comment>
<keyword evidence="9 15" id="KW-0560">Oxidoreductase</keyword>
<dbReference type="SFLD" id="SFLDS00029">
    <property type="entry name" value="Radical_SAM"/>
    <property type="match status" value="1"/>
</dbReference>
<dbReference type="PANTHER" id="PTHR13932:SF6">
    <property type="entry name" value="OXYGEN-INDEPENDENT COPROPORPHYRINOGEN III OXIDASE"/>
    <property type="match status" value="1"/>
</dbReference>
<keyword evidence="6 15" id="KW-0963">Cytoplasm</keyword>
<feature type="binding site" evidence="16">
    <location>
        <position position="111"/>
    </location>
    <ligand>
        <name>S-adenosyl-L-methionine</name>
        <dbReference type="ChEBI" id="CHEBI:59789"/>
        <label>1</label>
    </ligand>
</feature>
<evidence type="ECO:0000256" key="11">
    <source>
        <dbReference type="ARBA" id="ARBA00023014"/>
    </source>
</evidence>
<feature type="binding site" evidence="16">
    <location>
        <position position="144"/>
    </location>
    <ligand>
        <name>S-adenosyl-L-methionine</name>
        <dbReference type="ChEBI" id="CHEBI:59789"/>
        <label>1</label>
    </ligand>
</feature>
<protein>
    <recommendedName>
        <fullName evidence="15">Coproporphyrinogen-III oxidase</fullName>
        <ecNumber evidence="15">1.3.98.3</ecNumber>
    </recommendedName>
</protein>
<comment type="pathway">
    <text evidence="2 15">Porphyrin-containing compound metabolism; protoporphyrin-IX biosynthesis; protoporphyrinogen-IX from coproporphyrinogen-III (AdoMet route): step 1/1.</text>
</comment>
<feature type="binding site" evidence="17">
    <location>
        <position position="61"/>
    </location>
    <ligand>
        <name>[4Fe-4S] cluster</name>
        <dbReference type="ChEBI" id="CHEBI:49883"/>
        <note>4Fe-4S-S-AdoMet</note>
    </ligand>
</feature>
<dbReference type="CDD" id="cd01335">
    <property type="entry name" value="Radical_SAM"/>
    <property type="match status" value="1"/>
</dbReference>
<dbReference type="PIRSF" id="PIRSF000167">
    <property type="entry name" value="HemN"/>
    <property type="match status" value="1"/>
</dbReference>
<dbReference type="SMART" id="SM00729">
    <property type="entry name" value="Elp3"/>
    <property type="match status" value="1"/>
</dbReference>
<accession>A0A6M4MJS9</accession>
<dbReference type="InterPro" id="IPR058240">
    <property type="entry name" value="rSAM_sf"/>
</dbReference>
<dbReference type="GO" id="GO:0004109">
    <property type="term" value="F:coproporphyrinogen oxidase activity"/>
    <property type="evidence" value="ECO:0007669"/>
    <property type="project" value="InterPro"/>
</dbReference>
<evidence type="ECO:0000256" key="2">
    <source>
        <dbReference type="ARBA" id="ARBA00004785"/>
    </source>
</evidence>
<keyword evidence="7 15" id="KW-0949">S-adenosyl-L-methionine</keyword>
<evidence type="ECO:0000256" key="4">
    <source>
        <dbReference type="ARBA" id="ARBA00011245"/>
    </source>
</evidence>
<dbReference type="Gene3D" id="3.80.30.20">
    <property type="entry name" value="tm_1862 like domain"/>
    <property type="match status" value="1"/>
</dbReference>
<comment type="subunit">
    <text evidence="4">Monomer.</text>
</comment>
<proteinExistence type="inferred from homology"/>
<name>A0A6M4MJS9_9ALTE</name>
<keyword evidence="10 15" id="KW-0408">Iron</keyword>
<dbReference type="GO" id="GO:0051539">
    <property type="term" value="F:4 iron, 4 sulfur cluster binding"/>
    <property type="evidence" value="ECO:0007669"/>
    <property type="project" value="UniProtKB-KW"/>
</dbReference>
<evidence type="ECO:0000256" key="9">
    <source>
        <dbReference type="ARBA" id="ARBA00023002"/>
    </source>
</evidence>
<feature type="binding site" evidence="16">
    <location>
        <position position="242"/>
    </location>
    <ligand>
        <name>S-adenosyl-L-methionine</name>
        <dbReference type="ChEBI" id="CHEBI:59789"/>
        <label>2</label>
    </ligand>
</feature>
<evidence type="ECO:0000256" key="15">
    <source>
        <dbReference type="PIRNR" id="PIRNR000167"/>
    </source>
</evidence>
<feature type="binding site" evidence="17">
    <location>
        <position position="68"/>
    </location>
    <ligand>
        <name>[4Fe-4S] cluster</name>
        <dbReference type="ChEBI" id="CHEBI:49883"/>
        <note>4Fe-4S-S-AdoMet</note>
    </ligand>
</feature>
<dbReference type="PANTHER" id="PTHR13932">
    <property type="entry name" value="COPROPORPHYRINIGEN III OXIDASE"/>
    <property type="match status" value="1"/>
</dbReference>
<keyword evidence="20" id="KW-1185">Reference proteome</keyword>
<dbReference type="SFLD" id="SFLDG01065">
    <property type="entry name" value="anaerobic_coproporphyrinogen-I"/>
    <property type="match status" value="1"/>
</dbReference>
<dbReference type="InterPro" id="IPR007197">
    <property type="entry name" value="rSAM"/>
</dbReference>
<reference evidence="20" key="1">
    <citation type="submission" date="2014-12" db="EMBL/GenBank/DDBJ databases">
        <title>Complete genome sequence of a multi-drug resistant Klebsiella pneumoniae.</title>
        <authorList>
            <person name="Hua X."/>
            <person name="Chen Q."/>
            <person name="Li X."/>
            <person name="Feng Y."/>
            <person name="Ruan Z."/>
            <person name="Yu Y."/>
        </authorList>
    </citation>
    <scope>NUCLEOTIDE SEQUENCE [LARGE SCALE GENOMIC DNA]</scope>
    <source>
        <strain evidence="20">5.12</strain>
    </source>
</reference>
<dbReference type="InterPro" id="IPR010723">
    <property type="entry name" value="HemN_C"/>
</dbReference>
<evidence type="ECO:0000256" key="12">
    <source>
        <dbReference type="ARBA" id="ARBA00023244"/>
    </source>
</evidence>
<evidence type="ECO:0000256" key="10">
    <source>
        <dbReference type="ARBA" id="ARBA00023004"/>
    </source>
</evidence>
<feature type="binding site" evidence="16">
    <location>
        <position position="208"/>
    </location>
    <ligand>
        <name>S-adenosyl-L-methionine</name>
        <dbReference type="ChEBI" id="CHEBI:59789"/>
        <label>2</label>
    </ligand>
</feature>
<dbReference type="InterPro" id="IPR023404">
    <property type="entry name" value="rSAM_horseshoe"/>
</dbReference>
<evidence type="ECO:0000256" key="3">
    <source>
        <dbReference type="ARBA" id="ARBA00005493"/>
    </source>
</evidence>
<dbReference type="KEGG" id="apel:CA267_017115"/>
<dbReference type="EC" id="1.3.98.3" evidence="15"/>
<dbReference type="Proteomes" id="UP000219285">
    <property type="component" value="Chromosome"/>
</dbReference>
<evidence type="ECO:0000256" key="6">
    <source>
        <dbReference type="ARBA" id="ARBA00022490"/>
    </source>
</evidence>
<dbReference type="GO" id="GO:0051989">
    <property type="term" value="F:coproporphyrinogen dehydrogenase activity"/>
    <property type="evidence" value="ECO:0007669"/>
    <property type="project" value="UniProtKB-EC"/>
</dbReference>